<dbReference type="GO" id="GO:0003677">
    <property type="term" value="F:DNA binding"/>
    <property type="evidence" value="ECO:0007669"/>
    <property type="project" value="InterPro"/>
</dbReference>
<dbReference type="InterPro" id="IPR009057">
    <property type="entry name" value="Homeodomain-like_sf"/>
</dbReference>
<evidence type="ECO:0000256" key="3">
    <source>
        <dbReference type="ARBA" id="ARBA00023163"/>
    </source>
</evidence>
<dbReference type="InterPro" id="IPR006447">
    <property type="entry name" value="Myb_dom_plants"/>
</dbReference>
<dbReference type="GO" id="GO:0003700">
    <property type="term" value="F:DNA-binding transcription factor activity"/>
    <property type="evidence" value="ECO:0007669"/>
    <property type="project" value="InterPro"/>
</dbReference>
<dbReference type="Proteomes" id="UP001457282">
    <property type="component" value="Unassembled WGS sequence"/>
</dbReference>
<comment type="caution">
    <text evidence="6">The sequence shown here is derived from an EMBL/GenBank/DDBJ whole genome shotgun (WGS) entry which is preliminary data.</text>
</comment>
<dbReference type="GO" id="GO:0005634">
    <property type="term" value="C:nucleus"/>
    <property type="evidence" value="ECO:0007669"/>
    <property type="project" value="UniProtKB-SubCell"/>
</dbReference>
<keyword evidence="4" id="KW-0539">Nucleus</keyword>
<dbReference type="Gene3D" id="1.10.10.60">
    <property type="entry name" value="Homeodomain-like"/>
    <property type="match status" value="1"/>
</dbReference>
<dbReference type="PANTHER" id="PTHR31442">
    <property type="entry name" value="HOMEODOMAIN-LIKE SUPERFAMILY PROTEIN-RELATED"/>
    <property type="match status" value="1"/>
</dbReference>
<evidence type="ECO:0000256" key="4">
    <source>
        <dbReference type="ARBA" id="ARBA00023242"/>
    </source>
</evidence>
<evidence type="ECO:0000256" key="2">
    <source>
        <dbReference type="ARBA" id="ARBA00023015"/>
    </source>
</evidence>
<reference evidence="6 7" key="1">
    <citation type="journal article" date="2023" name="G3 (Bethesda)">
        <title>A chromosome-length genome assembly and annotation of blackberry (Rubus argutus, cv. 'Hillquist').</title>
        <authorList>
            <person name="Bruna T."/>
            <person name="Aryal R."/>
            <person name="Dudchenko O."/>
            <person name="Sargent D.J."/>
            <person name="Mead D."/>
            <person name="Buti M."/>
            <person name="Cavallini A."/>
            <person name="Hytonen T."/>
            <person name="Andres J."/>
            <person name="Pham M."/>
            <person name="Weisz D."/>
            <person name="Mascagni F."/>
            <person name="Usai G."/>
            <person name="Natali L."/>
            <person name="Bassil N."/>
            <person name="Fernandez G.E."/>
            <person name="Lomsadze A."/>
            <person name="Armour M."/>
            <person name="Olukolu B."/>
            <person name="Poorten T."/>
            <person name="Britton C."/>
            <person name="Davik J."/>
            <person name="Ashrafi H."/>
            <person name="Aiden E.L."/>
            <person name="Borodovsky M."/>
            <person name="Worthington M."/>
        </authorList>
    </citation>
    <scope>NUCLEOTIDE SEQUENCE [LARGE SCALE GENOMIC DNA]</scope>
    <source>
        <strain evidence="6">PI 553951</strain>
    </source>
</reference>
<dbReference type="SUPFAM" id="SSF46689">
    <property type="entry name" value="Homeodomain-like"/>
    <property type="match status" value="1"/>
</dbReference>
<keyword evidence="2" id="KW-0805">Transcription regulation</keyword>
<evidence type="ECO:0000256" key="5">
    <source>
        <dbReference type="SAM" id="MobiDB-lite"/>
    </source>
</evidence>
<organism evidence="6 7">
    <name type="scientific">Rubus argutus</name>
    <name type="common">Southern blackberry</name>
    <dbReference type="NCBI Taxonomy" id="59490"/>
    <lineage>
        <taxon>Eukaryota</taxon>
        <taxon>Viridiplantae</taxon>
        <taxon>Streptophyta</taxon>
        <taxon>Embryophyta</taxon>
        <taxon>Tracheophyta</taxon>
        <taxon>Spermatophyta</taxon>
        <taxon>Magnoliopsida</taxon>
        <taxon>eudicotyledons</taxon>
        <taxon>Gunneridae</taxon>
        <taxon>Pentapetalae</taxon>
        <taxon>rosids</taxon>
        <taxon>fabids</taxon>
        <taxon>Rosales</taxon>
        <taxon>Rosaceae</taxon>
        <taxon>Rosoideae</taxon>
        <taxon>Rosoideae incertae sedis</taxon>
        <taxon>Rubus</taxon>
    </lineage>
</organism>
<protein>
    <recommendedName>
        <fullName evidence="8">Myb-like domain-containing protein</fullName>
    </recommendedName>
</protein>
<dbReference type="NCBIfam" id="TIGR01557">
    <property type="entry name" value="myb_SHAQKYF"/>
    <property type="match status" value="1"/>
</dbReference>
<dbReference type="PANTHER" id="PTHR31442:SF40">
    <property type="entry name" value="HOMEODOMAIN-LIKE SUPERFAMILY PROTEIN"/>
    <property type="match status" value="1"/>
</dbReference>
<proteinExistence type="predicted"/>
<dbReference type="EMBL" id="JBEDUW010000007">
    <property type="protein sequence ID" value="KAK9911353.1"/>
    <property type="molecule type" value="Genomic_DNA"/>
</dbReference>
<keyword evidence="7" id="KW-1185">Reference proteome</keyword>
<accession>A0AAW1VSI9</accession>
<sequence>MSFLGEKGSASAQEANKAPGKKNIAWTSQIHAQFLEAIRCIGAENSTPKSILEFMNVEGLSTETVAVQLQKYLYFVRRVVAANNLSIGAKELIRSTLTLQPTIFQSILT</sequence>
<feature type="region of interest" description="Disordered" evidence="5">
    <location>
        <begin position="1"/>
        <end position="21"/>
    </location>
</feature>
<evidence type="ECO:0000313" key="7">
    <source>
        <dbReference type="Proteomes" id="UP001457282"/>
    </source>
</evidence>
<evidence type="ECO:0000256" key="1">
    <source>
        <dbReference type="ARBA" id="ARBA00004123"/>
    </source>
</evidence>
<evidence type="ECO:0000313" key="6">
    <source>
        <dbReference type="EMBL" id="KAK9911353.1"/>
    </source>
</evidence>
<name>A0AAW1VSI9_RUBAR</name>
<dbReference type="AlphaFoldDB" id="A0AAW1VSI9"/>
<dbReference type="InterPro" id="IPR044841">
    <property type="entry name" value="LUX/BOA-like"/>
</dbReference>
<comment type="subcellular location">
    <subcellularLocation>
        <location evidence="1">Nucleus</location>
    </subcellularLocation>
</comment>
<keyword evidence="3" id="KW-0804">Transcription</keyword>
<evidence type="ECO:0008006" key="8">
    <source>
        <dbReference type="Google" id="ProtNLM"/>
    </source>
</evidence>
<gene>
    <name evidence="6" type="ORF">M0R45_035269</name>
</gene>